<dbReference type="SFLD" id="SFLDG01129">
    <property type="entry name" value="C1.5:_HAD__Beta-PGM__Phosphata"/>
    <property type="match status" value="1"/>
</dbReference>
<dbReference type="Pfam" id="PF13419">
    <property type="entry name" value="HAD_2"/>
    <property type="match status" value="1"/>
</dbReference>
<organism evidence="5 6">
    <name type="scientific">Acidiphilium rubrum</name>
    <dbReference type="NCBI Taxonomy" id="526"/>
    <lineage>
        <taxon>Bacteria</taxon>
        <taxon>Pseudomonadati</taxon>
        <taxon>Pseudomonadota</taxon>
        <taxon>Alphaproteobacteria</taxon>
        <taxon>Acetobacterales</taxon>
        <taxon>Acidocellaceae</taxon>
        <taxon>Acidiphilium</taxon>
    </lineage>
</organism>
<dbReference type="Gene3D" id="1.10.150.240">
    <property type="entry name" value="Putative phosphatase, domain 2"/>
    <property type="match status" value="1"/>
</dbReference>
<dbReference type="OrthoDB" id="9793014at2"/>
<dbReference type="EC" id="3.1.3.18" evidence="4"/>
<evidence type="ECO:0000256" key="3">
    <source>
        <dbReference type="ARBA" id="ARBA00006171"/>
    </source>
</evidence>
<dbReference type="AlphaFoldDB" id="A0A8G2FH24"/>
<comment type="caution">
    <text evidence="5">The sequence shown here is derived from an EMBL/GenBank/DDBJ whole genome shotgun (WGS) entry which is preliminary data.</text>
</comment>
<dbReference type="InterPro" id="IPR050155">
    <property type="entry name" value="HAD-like_hydrolase_sf"/>
</dbReference>
<dbReference type="PANTHER" id="PTHR43434:SF1">
    <property type="entry name" value="PHOSPHOGLYCOLATE PHOSPHATASE"/>
    <property type="match status" value="1"/>
</dbReference>
<evidence type="ECO:0000256" key="4">
    <source>
        <dbReference type="ARBA" id="ARBA00013078"/>
    </source>
</evidence>
<dbReference type="GO" id="GO:0006281">
    <property type="term" value="P:DNA repair"/>
    <property type="evidence" value="ECO:0007669"/>
    <property type="project" value="TreeGrafter"/>
</dbReference>
<dbReference type="NCBIfam" id="TIGR01549">
    <property type="entry name" value="HAD-SF-IA-v1"/>
    <property type="match status" value="1"/>
</dbReference>
<comment type="catalytic activity">
    <reaction evidence="1">
        <text>2-phosphoglycolate + H2O = glycolate + phosphate</text>
        <dbReference type="Rhea" id="RHEA:14369"/>
        <dbReference type="ChEBI" id="CHEBI:15377"/>
        <dbReference type="ChEBI" id="CHEBI:29805"/>
        <dbReference type="ChEBI" id="CHEBI:43474"/>
        <dbReference type="ChEBI" id="CHEBI:58033"/>
        <dbReference type="EC" id="3.1.3.18"/>
    </reaction>
</comment>
<dbReference type="SFLD" id="SFLDG01135">
    <property type="entry name" value="C1.5.6:_HAD__Beta-PGM__Phospha"/>
    <property type="match status" value="1"/>
</dbReference>
<dbReference type="InterPro" id="IPR036412">
    <property type="entry name" value="HAD-like_sf"/>
</dbReference>
<dbReference type="SUPFAM" id="SSF56784">
    <property type="entry name" value="HAD-like"/>
    <property type="match status" value="1"/>
</dbReference>
<dbReference type="SFLD" id="SFLDS00003">
    <property type="entry name" value="Haloacid_Dehalogenase"/>
    <property type="match status" value="1"/>
</dbReference>
<accession>A0A8G2FH24</accession>
<dbReference type="Gene3D" id="3.40.50.1000">
    <property type="entry name" value="HAD superfamily/HAD-like"/>
    <property type="match status" value="1"/>
</dbReference>
<dbReference type="InterPro" id="IPR006439">
    <property type="entry name" value="HAD-SF_hydro_IA"/>
</dbReference>
<dbReference type="InterPro" id="IPR006549">
    <property type="entry name" value="HAD-SF_hydro_IIIA"/>
</dbReference>
<dbReference type="PANTHER" id="PTHR43434">
    <property type="entry name" value="PHOSPHOGLYCOLATE PHOSPHATASE"/>
    <property type="match status" value="1"/>
</dbReference>
<dbReference type="FunFam" id="3.40.50.1000:FF:000022">
    <property type="entry name" value="Phosphoglycolate phosphatase"/>
    <property type="match status" value="1"/>
</dbReference>
<dbReference type="EMBL" id="FTNE01000014">
    <property type="protein sequence ID" value="SIR03863.1"/>
    <property type="molecule type" value="Genomic_DNA"/>
</dbReference>
<dbReference type="Proteomes" id="UP000186308">
    <property type="component" value="Unassembled WGS sequence"/>
</dbReference>
<dbReference type="GO" id="GO:0008967">
    <property type="term" value="F:phosphoglycolate phosphatase activity"/>
    <property type="evidence" value="ECO:0007669"/>
    <property type="project" value="UniProtKB-EC"/>
</dbReference>
<dbReference type="RefSeq" id="WP_029311802.1">
    <property type="nucleotide sequence ID" value="NZ_FTNE01000014.1"/>
</dbReference>
<comment type="similarity">
    <text evidence="3">Belongs to the HAD-like hydrolase superfamily. CbbY/CbbZ/Gph/YieH family.</text>
</comment>
<gene>
    <name evidence="5" type="ORF">SAMN05421828_11414</name>
</gene>
<dbReference type="InterPro" id="IPR041492">
    <property type="entry name" value="HAD_2"/>
</dbReference>
<comment type="pathway">
    <text evidence="2">Organic acid metabolism; glycolate biosynthesis; glycolate from 2-phosphoglycolate: step 1/1.</text>
</comment>
<dbReference type="InterPro" id="IPR023198">
    <property type="entry name" value="PGP-like_dom2"/>
</dbReference>
<evidence type="ECO:0000256" key="1">
    <source>
        <dbReference type="ARBA" id="ARBA00000830"/>
    </source>
</evidence>
<sequence>MDAKAVVFDLDGTLIDSLPDLAAALNRSLSRHDYPPLSRSDVGPMVGDGAKVLLQKGYAARGSQPTAEDELIFLADYEAHVTDLTEPYAGVPEALARLTALGYQLGLCTNKPEVSARKVLAALDLDRFFPVVIGGDATPYRKPDPRHLAAVLAAMSIEKDQAIMVGDHANDMATAAGLGVATIFVSWGYGQANGTITIQSPAALVPAVQSIFAKD</sequence>
<evidence type="ECO:0000256" key="2">
    <source>
        <dbReference type="ARBA" id="ARBA00004818"/>
    </source>
</evidence>
<evidence type="ECO:0000313" key="5">
    <source>
        <dbReference type="EMBL" id="SIR03863.1"/>
    </source>
</evidence>
<protein>
    <recommendedName>
        <fullName evidence="4">phosphoglycolate phosphatase</fullName>
        <ecNumber evidence="4">3.1.3.18</ecNumber>
    </recommendedName>
</protein>
<dbReference type="GO" id="GO:0005829">
    <property type="term" value="C:cytosol"/>
    <property type="evidence" value="ECO:0007669"/>
    <property type="project" value="TreeGrafter"/>
</dbReference>
<evidence type="ECO:0000313" key="6">
    <source>
        <dbReference type="Proteomes" id="UP000186308"/>
    </source>
</evidence>
<proteinExistence type="inferred from homology"/>
<reference evidence="5 6" key="1">
    <citation type="submission" date="2017-01" db="EMBL/GenBank/DDBJ databases">
        <authorList>
            <person name="Varghese N."/>
            <person name="Submissions S."/>
        </authorList>
    </citation>
    <scope>NUCLEOTIDE SEQUENCE [LARGE SCALE GENOMIC DNA]</scope>
    <source>
        <strain evidence="5 6">ATCC 35905</strain>
    </source>
</reference>
<keyword evidence="6" id="KW-1185">Reference proteome</keyword>
<name>A0A8G2FH24_ACIRU</name>
<dbReference type="NCBIfam" id="TIGR01662">
    <property type="entry name" value="HAD-SF-IIIA"/>
    <property type="match status" value="1"/>
</dbReference>
<dbReference type="InterPro" id="IPR023214">
    <property type="entry name" value="HAD_sf"/>
</dbReference>